<dbReference type="Gene3D" id="3.40.630.30">
    <property type="match status" value="1"/>
</dbReference>
<dbReference type="SUPFAM" id="SSF55729">
    <property type="entry name" value="Acyl-CoA N-acyltransferases (Nat)"/>
    <property type="match status" value="1"/>
</dbReference>
<feature type="domain" description="N-acetyltransferase" evidence="3">
    <location>
        <begin position="151"/>
        <end position="291"/>
    </location>
</feature>
<dbReference type="CDD" id="cd04301">
    <property type="entry name" value="NAT_SF"/>
    <property type="match status" value="1"/>
</dbReference>
<dbReference type="Proteomes" id="UP000175744">
    <property type="component" value="Unassembled WGS sequence"/>
</dbReference>
<comment type="caution">
    <text evidence="4">The sequence shown here is derived from an EMBL/GenBank/DDBJ whole genome shotgun (WGS) entry which is preliminary data.</text>
</comment>
<dbReference type="GO" id="GO:0031415">
    <property type="term" value="C:NatA complex"/>
    <property type="evidence" value="ECO:0007669"/>
    <property type="project" value="TreeGrafter"/>
</dbReference>
<dbReference type="InterPro" id="IPR016181">
    <property type="entry name" value="Acyl_CoA_acyltransferase"/>
</dbReference>
<evidence type="ECO:0000256" key="1">
    <source>
        <dbReference type="ARBA" id="ARBA00022679"/>
    </source>
</evidence>
<evidence type="ECO:0000259" key="3">
    <source>
        <dbReference type="PROSITE" id="PS51186"/>
    </source>
</evidence>
<dbReference type="OrthoDB" id="1910906at2"/>
<dbReference type="EMBL" id="LZFO01000001">
    <property type="protein sequence ID" value="OFI07764.1"/>
    <property type="molecule type" value="Genomic_DNA"/>
</dbReference>
<keyword evidence="5" id="KW-1185">Reference proteome</keyword>
<dbReference type="GO" id="GO:0035447">
    <property type="term" value="F:mycothiol synthase activity"/>
    <property type="evidence" value="ECO:0007669"/>
    <property type="project" value="UniProtKB-EC"/>
</dbReference>
<dbReference type="InterPro" id="IPR051556">
    <property type="entry name" value="N-term/lysine_N-AcTrnsfr"/>
</dbReference>
<organism evidence="4 5">
    <name type="scientific">Clostridium acetireducens DSM 10703</name>
    <dbReference type="NCBI Taxonomy" id="1121290"/>
    <lineage>
        <taxon>Bacteria</taxon>
        <taxon>Bacillati</taxon>
        <taxon>Bacillota</taxon>
        <taxon>Clostridia</taxon>
        <taxon>Eubacteriales</taxon>
        <taxon>Clostridiaceae</taxon>
        <taxon>Clostridium</taxon>
    </lineage>
</organism>
<dbReference type="AlphaFoldDB" id="A0A1E8F2A3"/>
<keyword evidence="2 4" id="KW-0012">Acyltransferase</keyword>
<name>A0A1E8F2A3_9CLOT</name>
<evidence type="ECO:0000256" key="2">
    <source>
        <dbReference type="ARBA" id="ARBA00023315"/>
    </source>
</evidence>
<evidence type="ECO:0000313" key="5">
    <source>
        <dbReference type="Proteomes" id="UP000175744"/>
    </source>
</evidence>
<proteinExistence type="predicted"/>
<accession>A0A1E8F2A3</accession>
<protein>
    <submittedName>
        <fullName evidence="4">Mycothiol acetyltransferase</fullName>
        <ecNumber evidence="4">2.3.1.189</ecNumber>
    </submittedName>
</protein>
<dbReference type="PROSITE" id="PS51186">
    <property type="entry name" value="GNAT"/>
    <property type="match status" value="1"/>
</dbReference>
<keyword evidence="1 4" id="KW-0808">Transferase</keyword>
<dbReference type="PANTHER" id="PTHR42919">
    <property type="entry name" value="N-ALPHA-ACETYLTRANSFERASE"/>
    <property type="match status" value="1"/>
</dbReference>
<dbReference type="STRING" id="1121290.CLAOCE_01120"/>
<dbReference type="PATRIC" id="fig|1121290.3.peg.112"/>
<gene>
    <name evidence="4" type="primary">mshD_1</name>
    <name evidence="4" type="ORF">CLOACE_01120</name>
</gene>
<dbReference type="EC" id="2.3.1.189" evidence="4"/>
<reference evidence="4 5" key="1">
    <citation type="submission" date="2016-06" db="EMBL/GenBank/DDBJ databases">
        <title>Genome sequence of Clostridium acetireducens DSM 10703.</title>
        <authorList>
            <person name="Poehlein A."/>
            <person name="Fluechter S."/>
            <person name="Duerre P."/>
            <person name="Daniel R."/>
        </authorList>
    </citation>
    <scope>NUCLEOTIDE SEQUENCE [LARGE SCALE GENOMIC DNA]</scope>
    <source>
        <strain evidence="4 5">DSM 10703</strain>
    </source>
</reference>
<dbReference type="InterPro" id="IPR000182">
    <property type="entry name" value="GNAT_dom"/>
</dbReference>
<sequence length="291" mass="34295">MYKCIRLNNINIKFLKKLNGRRYIFNTLNENFFDIYNTSNFAQRILLRKRVYLLSYDSNYVGYLWFTPNNKYNYTINALNIVYYTNINLKKACSLLLNSLKINATFNFHCENNGFNFKILKQLGFSNVSGVLKLSLLLNKSFNFKFNNDEISFSSLKLGSEENIRCYIQNTVFKNPNRVPLTIEDIFYDENQNYYFDRGSILVKKKDTYIGYGQIIIQNNIPIIVNVGILNSYRGKGYGEELLKYLINILKIEGFKKAYINVDMNNTIALNLYKKLGFKIKSEKCIWEIKR</sequence>
<evidence type="ECO:0000313" key="4">
    <source>
        <dbReference type="EMBL" id="OFI07764.1"/>
    </source>
</evidence>
<dbReference type="GO" id="GO:0007064">
    <property type="term" value="P:mitotic sister chromatid cohesion"/>
    <property type="evidence" value="ECO:0007669"/>
    <property type="project" value="TreeGrafter"/>
</dbReference>
<dbReference type="Pfam" id="PF00583">
    <property type="entry name" value="Acetyltransf_1"/>
    <property type="match status" value="1"/>
</dbReference>
<dbReference type="RefSeq" id="WP_070109095.1">
    <property type="nucleotide sequence ID" value="NZ_LZFO01000001.1"/>
</dbReference>
<dbReference type="PANTHER" id="PTHR42919:SF8">
    <property type="entry name" value="N-ALPHA-ACETYLTRANSFERASE 50"/>
    <property type="match status" value="1"/>
</dbReference>